<dbReference type="InterPro" id="IPR003691">
    <property type="entry name" value="FluC"/>
</dbReference>
<keyword evidence="7 12" id="KW-0406">Ion transport</keyword>
<protein>
    <recommendedName>
        <fullName evidence="12">Fluoride-specific ion channel FluC</fullName>
    </recommendedName>
</protein>
<comment type="subcellular location">
    <subcellularLocation>
        <location evidence="1 12">Cell membrane</location>
        <topology evidence="1 12">Multi-pass membrane protein</topology>
    </subcellularLocation>
</comment>
<keyword evidence="4 12" id="KW-0812">Transmembrane</keyword>
<dbReference type="GO" id="GO:0140114">
    <property type="term" value="P:cellular detoxification of fluoride"/>
    <property type="evidence" value="ECO:0007669"/>
    <property type="project" value="UniProtKB-UniRule"/>
</dbReference>
<evidence type="ECO:0000256" key="2">
    <source>
        <dbReference type="ARBA" id="ARBA00022475"/>
    </source>
</evidence>
<gene>
    <name evidence="12" type="primary">fluC</name>
    <name evidence="12" type="synonym">crcB</name>
    <name evidence="13" type="ORF">SAMN06296416_101625</name>
</gene>
<comment type="catalytic activity">
    <reaction evidence="11">
        <text>fluoride(in) = fluoride(out)</text>
        <dbReference type="Rhea" id="RHEA:76159"/>
        <dbReference type="ChEBI" id="CHEBI:17051"/>
    </reaction>
    <physiologicalReaction direction="left-to-right" evidence="11">
        <dbReference type="Rhea" id="RHEA:76160"/>
    </physiologicalReaction>
</comment>
<dbReference type="PANTHER" id="PTHR28259:SF1">
    <property type="entry name" value="FLUORIDE EXPORT PROTEIN 1-RELATED"/>
    <property type="match status" value="1"/>
</dbReference>
<dbReference type="EMBL" id="OCND01000001">
    <property type="protein sequence ID" value="SOD51443.1"/>
    <property type="molecule type" value="Genomic_DNA"/>
</dbReference>
<evidence type="ECO:0000256" key="1">
    <source>
        <dbReference type="ARBA" id="ARBA00004651"/>
    </source>
</evidence>
<dbReference type="GO" id="GO:0062054">
    <property type="term" value="F:fluoride channel activity"/>
    <property type="evidence" value="ECO:0007669"/>
    <property type="project" value="UniProtKB-UniRule"/>
</dbReference>
<keyword evidence="12" id="KW-0813">Transport</keyword>
<name>A0A286CYF6_9GAMM</name>
<comment type="similarity">
    <text evidence="10 12">Belongs to the fluoride channel Fluc/FEX (TC 1.A.43) family.</text>
</comment>
<sequence length="136" mass="14076">MVAWVALGSALGASARWGLGHLLGTSAQVGFPWGTLAINIIGSALIGCYAAIVSADGRWLASPQQRNFVMAGFCGGFTTFSLFTAEVLASIASGKPLLAAAIIVLSVPAWLVGVWGGYLAGQYFNRVGPRHRGDLP</sequence>
<evidence type="ECO:0000256" key="5">
    <source>
        <dbReference type="ARBA" id="ARBA00022989"/>
    </source>
</evidence>
<keyword evidence="5 12" id="KW-1133">Transmembrane helix</keyword>
<feature type="binding site" evidence="12">
    <location>
        <position position="78"/>
    </location>
    <ligand>
        <name>Na(+)</name>
        <dbReference type="ChEBI" id="CHEBI:29101"/>
        <note>structural</note>
    </ligand>
</feature>
<evidence type="ECO:0000256" key="6">
    <source>
        <dbReference type="ARBA" id="ARBA00023053"/>
    </source>
</evidence>
<evidence type="ECO:0000256" key="3">
    <source>
        <dbReference type="ARBA" id="ARBA00022519"/>
    </source>
</evidence>
<feature type="transmembrane region" description="Helical" evidence="12">
    <location>
        <begin position="67"/>
        <end position="91"/>
    </location>
</feature>
<dbReference type="Proteomes" id="UP000219374">
    <property type="component" value="Unassembled WGS sequence"/>
</dbReference>
<evidence type="ECO:0000313" key="14">
    <source>
        <dbReference type="Proteomes" id="UP000219374"/>
    </source>
</evidence>
<evidence type="ECO:0000256" key="12">
    <source>
        <dbReference type="HAMAP-Rule" id="MF_00454"/>
    </source>
</evidence>
<keyword evidence="6 12" id="KW-0915">Sodium</keyword>
<evidence type="ECO:0000256" key="11">
    <source>
        <dbReference type="ARBA" id="ARBA00035585"/>
    </source>
</evidence>
<dbReference type="AlphaFoldDB" id="A0A286CYF6"/>
<keyword evidence="12" id="KW-0479">Metal-binding</keyword>
<feature type="binding site" evidence="12">
    <location>
        <position position="75"/>
    </location>
    <ligand>
        <name>Na(+)</name>
        <dbReference type="ChEBI" id="CHEBI:29101"/>
        <note>structural</note>
    </ligand>
</feature>
<comment type="activity regulation">
    <text evidence="12">Na(+) is not transported, but it plays an essential structural role and its presence is essential for fluoride channel function.</text>
</comment>
<dbReference type="GO" id="GO:0005886">
    <property type="term" value="C:plasma membrane"/>
    <property type="evidence" value="ECO:0007669"/>
    <property type="project" value="UniProtKB-SubCell"/>
</dbReference>
<keyword evidence="2 12" id="KW-1003">Cell membrane</keyword>
<dbReference type="GO" id="GO:0046872">
    <property type="term" value="F:metal ion binding"/>
    <property type="evidence" value="ECO:0007669"/>
    <property type="project" value="UniProtKB-KW"/>
</dbReference>
<feature type="transmembrane region" description="Helical" evidence="12">
    <location>
        <begin position="97"/>
        <end position="120"/>
    </location>
</feature>
<keyword evidence="9 12" id="KW-0407">Ion channel</keyword>
<evidence type="ECO:0000256" key="9">
    <source>
        <dbReference type="ARBA" id="ARBA00023303"/>
    </source>
</evidence>
<keyword evidence="3" id="KW-0997">Cell inner membrane</keyword>
<dbReference type="PANTHER" id="PTHR28259">
    <property type="entry name" value="FLUORIDE EXPORT PROTEIN 1-RELATED"/>
    <property type="match status" value="1"/>
</dbReference>
<accession>A0A286CYF6</accession>
<dbReference type="HAMAP" id="MF_00454">
    <property type="entry name" value="FluC"/>
    <property type="match status" value="1"/>
</dbReference>
<proteinExistence type="inferred from homology"/>
<evidence type="ECO:0000313" key="13">
    <source>
        <dbReference type="EMBL" id="SOD51443.1"/>
    </source>
</evidence>
<keyword evidence="14" id="KW-1185">Reference proteome</keyword>
<evidence type="ECO:0000256" key="7">
    <source>
        <dbReference type="ARBA" id="ARBA00023065"/>
    </source>
</evidence>
<evidence type="ECO:0000256" key="4">
    <source>
        <dbReference type="ARBA" id="ARBA00022692"/>
    </source>
</evidence>
<reference evidence="13 14" key="1">
    <citation type="submission" date="2017-09" db="EMBL/GenBank/DDBJ databases">
        <authorList>
            <person name="Ehlers B."/>
            <person name="Leendertz F.H."/>
        </authorList>
    </citation>
    <scope>NUCLEOTIDE SEQUENCE [LARGE SCALE GENOMIC DNA]</scope>
    <source>
        <strain evidence="13 14">CGMCC 1.10978</strain>
    </source>
</reference>
<evidence type="ECO:0000256" key="10">
    <source>
        <dbReference type="ARBA" id="ARBA00035120"/>
    </source>
</evidence>
<keyword evidence="8 12" id="KW-0472">Membrane</keyword>
<evidence type="ECO:0000256" key="8">
    <source>
        <dbReference type="ARBA" id="ARBA00023136"/>
    </source>
</evidence>
<feature type="transmembrane region" description="Helical" evidence="12">
    <location>
        <begin position="31"/>
        <end position="55"/>
    </location>
</feature>
<comment type="function">
    <text evidence="12">Fluoride-specific ion channel. Important for reducing fluoride concentration in the cell, thus reducing its toxicity.</text>
</comment>
<dbReference type="Pfam" id="PF02537">
    <property type="entry name" value="CRCB"/>
    <property type="match status" value="1"/>
</dbReference>
<organism evidence="13 14">
    <name type="scientific">Pseudoxanthomonas wuyuanensis</name>
    <dbReference type="NCBI Taxonomy" id="1073196"/>
    <lineage>
        <taxon>Bacteria</taxon>
        <taxon>Pseudomonadati</taxon>
        <taxon>Pseudomonadota</taxon>
        <taxon>Gammaproteobacteria</taxon>
        <taxon>Lysobacterales</taxon>
        <taxon>Lysobacteraceae</taxon>
        <taxon>Pseudoxanthomonas</taxon>
    </lineage>
</organism>